<dbReference type="Pfam" id="PF01381">
    <property type="entry name" value="HTH_3"/>
    <property type="match status" value="1"/>
</dbReference>
<dbReference type="EMBL" id="NPCC01000004">
    <property type="protein sequence ID" value="PAE90557.1"/>
    <property type="molecule type" value="Genomic_DNA"/>
</dbReference>
<accession>A0A268P4B3</accession>
<name>A0A268P4B3_SHOCL</name>
<gene>
    <name evidence="2" type="ORF">CHH72_01335</name>
</gene>
<dbReference type="Gene3D" id="1.10.260.40">
    <property type="entry name" value="lambda repressor-like DNA-binding domains"/>
    <property type="match status" value="1"/>
</dbReference>
<comment type="caution">
    <text evidence="2">The sequence shown here is derived from an EMBL/GenBank/DDBJ whole genome shotgun (WGS) entry which is preliminary data.</text>
</comment>
<dbReference type="OMA" id="NMAQSTI"/>
<evidence type="ECO:0000256" key="1">
    <source>
        <dbReference type="ARBA" id="ARBA00023125"/>
    </source>
</evidence>
<dbReference type="PANTHER" id="PTHR46558:SF14">
    <property type="entry name" value="HTH-TYPE TRANSCRIPTIONAL REGULATOR ANSR"/>
    <property type="match status" value="1"/>
</dbReference>
<reference evidence="2 3" key="1">
    <citation type="submission" date="2017-07" db="EMBL/GenBank/DDBJ databases">
        <title>Isolation and whole genome analysis of endospore-forming bacteria from heroin.</title>
        <authorList>
            <person name="Kalinowski J."/>
            <person name="Ahrens B."/>
            <person name="Al-Dilaimi A."/>
            <person name="Winkler A."/>
            <person name="Wibberg D."/>
            <person name="Schleenbecker U."/>
            <person name="Ruckert C."/>
            <person name="Wolfel R."/>
            <person name="Grass G."/>
        </authorList>
    </citation>
    <scope>NUCLEOTIDE SEQUENCE [LARGE SCALE GENOMIC DNA]</scope>
    <source>
        <strain evidence="2 3">7539</strain>
    </source>
</reference>
<dbReference type="PROSITE" id="PS50943">
    <property type="entry name" value="HTH_CROC1"/>
    <property type="match status" value="1"/>
</dbReference>
<sequence length="101" mass="11537">MFASRLKECRIKKQLTMKELGQALNMAQSTISGYENGTRKPDLDNLARLADYFNVSTDYLVGRLDSNDSFILHSDQLTSDEKLFLADCLQLYRKHCATNKV</sequence>
<dbReference type="Proteomes" id="UP000216207">
    <property type="component" value="Unassembled WGS sequence"/>
</dbReference>
<dbReference type="SMART" id="SM00530">
    <property type="entry name" value="HTH_XRE"/>
    <property type="match status" value="1"/>
</dbReference>
<dbReference type="CDD" id="cd00093">
    <property type="entry name" value="HTH_XRE"/>
    <property type="match status" value="1"/>
</dbReference>
<dbReference type="SUPFAM" id="SSF47413">
    <property type="entry name" value="lambda repressor-like DNA-binding domains"/>
    <property type="match status" value="1"/>
</dbReference>
<dbReference type="InterPro" id="IPR001387">
    <property type="entry name" value="Cro/C1-type_HTH"/>
</dbReference>
<organism evidence="2 3">
    <name type="scientific">Shouchella clausii</name>
    <name type="common">Alkalihalobacillus clausii</name>
    <dbReference type="NCBI Taxonomy" id="79880"/>
    <lineage>
        <taxon>Bacteria</taxon>
        <taxon>Bacillati</taxon>
        <taxon>Bacillota</taxon>
        <taxon>Bacilli</taxon>
        <taxon>Bacillales</taxon>
        <taxon>Bacillaceae</taxon>
        <taxon>Shouchella</taxon>
    </lineage>
</organism>
<dbReference type="RefSeq" id="WP_011246587.1">
    <property type="nucleotide sequence ID" value="NZ_BOQQ01000005.1"/>
</dbReference>
<proteinExistence type="predicted"/>
<keyword evidence="1" id="KW-0238">DNA-binding</keyword>
<evidence type="ECO:0000313" key="3">
    <source>
        <dbReference type="Proteomes" id="UP000216207"/>
    </source>
</evidence>
<evidence type="ECO:0000313" key="2">
    <source>
        <dbReference type="EMBL" id="PAE90557.1"/>
    </source>
</evidence>
<dbReference type="InterPro" id="IPR010982">
    <property type="entry name" value="Lambda_DNA-bd_dom_sf"/>
</dbReference>
<protein>
    <submittedName>
        <fullName evidence="2">XRE family transcriptional regulator</fullName>
    </submittedName>
</protein>
<dbReference type="AlphaFoldDB" id="A0A268P4B3"/>
<dbReference type="PANTHER" id="PTHR46558">
    <property type="entry name" value="TRACRIPTIONAL REGULATORY PROTEIN-RELATED-RELATED"/>
    <property type="match status" value="1"/>
</dbReference>
<dbReference type="GO" id="GO:0003677">
    <property type="term" value="F:DNA binding"/>
    <property type="evidence" value="ECO:0007669"/>
    <property type="project" value="UniProtKB-KW"/>
</dbReference>